<comment type="caution">
    <text evidence="4">The sequence shown here is derived from an EMBL/GenBank/DDBJ whole genome shotgun (WGS) entry which is preliminary data.</text>
</comment>
<accession>A0A4Y8WM29</accession>
<keyword evidence="5" id="KW-1185">Reference proteome</keyword>
<protein>
    <submittedName>
        <fullName evidence="4">Conjugative transposon protein TraM</fullName>
    </submittedName>
</protein>
<sequence>MGKKINLKQINFKDKKFIFPLIVVVIVIFIGWSIFGIVTSLDGESEDGPDKEITELQDVPTSTSTSLESKASAMQDSYKFKNEYTAVQGMYDPTVIDSDTTIYTAEEIAYLDSLERIAQASEADILAMNSDILQQNQDLANQKRGLGSNPVPSNNPRPIGNDSSSSSNELVDEMIMYQKLINGEEILTPEQEALRKEEQIRLEERQKVMAELNASEVIVVEKVDNINESAFNTISSHSKKPFTAHNTFKAMVDQTTKVEQGSRVRFVLLEDVKINDDIISKGTHIYGTVSGFSGQRINAKINAIMFNDNYIKVNLNVLDIDGQPGLYVPKSAFRDATKSIASQTIQGGNVNINSSPDNFVGMAAQAIQQAYQGVTQAVSNNITKQRATIKYNTIVYLTNEK</sequence>
<name>A0A4Y8WM29_9PORP</name>
<dbReference type="InterPro" id="IPR055407">
    <property type="entry name" value="TraM_C"/>
</dbReference>
<dbReference type="Pfam" id="PF12508">
    <property type="entry name" value="Transposon_TraM"/>
    <property type="match status" value="1"/>
</dbReference>
<feature type="domain" description="Conjugative transposon TraM C-terminal" evidence="3">
    <location>
        <begin position="248"/>
        <end position="397"/>
    </location>
</feature>
<evidence type="ECO:0000259" key="3">
    <source>
        <dbReference type="Pfam" id="PF12508"/>
    </source>
</evidence>
<keyword evidence="2" id="KW-0472">Membrane</keyword>
<organism evidence="4 5">
    <name type="scientific">Porphyromonas levii</name>
    <dbReference type="NCBI Taxonomy" id="28114"/>
    <lineage>
        <taxon>Bacteria</taxon>
        <taxon>Pseudomonadati</taxon>
        <taxon>Bacteroidota</taxon>
        <taxon>Bacteroidia</taxon>
        <taxon>Bacteroidales</taxon>
        <taxon>Porphyromonadaceae</taxon>
        <taxon>Porphyromonas</taxon>
    </lineage>
</organism>
<dbReference type="EMBL" id="SPNC01000203">
    <property type="protein sequence ID" value="TFH94055.1"/>
    <property type="molecule type" value="Genomic_DNA"/>
</dbReference>
<feature type="region of interest" description="Disordered" evidence="1">
    <location>
        <begin position="142"/>
        <end position="167"/>
    </location>
</feature>
<dbReference type="OrthoDB" id="1453786at2"/>
<keyword evidence="2" id="KW-0812">Transmembrane</keyword>
<dbReference type="RefSeq" id="WP_134849269.1">
    <property type="nucleotide sequence ID" value="NZ_CP197400.1"/>
</dbReference>
<reference evidence="4 5" key="1">
    <citation type="submission" date="2019-03" db="EMBL/GenBank/DDBJ databases">
        <title>Porphyromonas levii Isolated from the Uterus of Dairy Cows.</title>
        <authorList>
            <person name="Francis A.M."/>
        </authorList>
    </citation>
    <scope>NUCLEOTIDE SEQUENCE [LARGE SCALE GENOMIC DNA]</scope>
    <source>
        <strain evidence="4 5">AF5678</strain>
    </source>
</reference>
<feature type="transmembrane region" description="Helical" evidence="2">
    <location>
        <begin position="21"/>
        <end position="41"/>
    </location>
</feature>
<evidence type="ECO:0000256" key="1">
    <source>
        <dbReference type="SAM" id="MobiDB-lite"/>
    </source>
</evidence>
<dbReference type="Proteomes" id="UP000297225">
    <property type="component" value="Unassembled WGS sequence"/>
</dbReference>
<dbReference type="AlphaFoldDB" id="A0A4Y8WM29"/>
<keyword evidence="2" id="KW-1133">Transmembrane helix</keyword>
<feature type="compositionally biased region" description="Polar residues" evidence="1">
    <location>
        <begin position="150"/>
        <end position="167"/>
    </location>
</feature>
<proteinExistence type="predicted"/>
<evidence type="ECO:0000313" key="5">
    <source>
        <dbReference type="Proteomes" id="UP000297225"/>
    </source>
</evidence>
<evidence type="ECO:0000256" key="2">
    <source>
        <dbReference type="SAM" id="Phobius"/>
    </source>
</evidence>
<gene>
    <name evidence="4" type="primary">traM</name>
    <name evidence="4" type="ORF">E4P47_09140</name>
</gene>
<evidence type="ECO:0000313" key="4">
    <source>
        <dbReference type="EMBL" id="TFH94055.1"/>
    </source>
</evidence>